<evidence type="ECO:0000313" key="2">
    <source>
        <dbReference type="Proteomes" id="UP000236161"/>
    </source>
</evidence>
<gene>
    <name evidence="1" type="ORF">AXF42_Ash020760</name>
</gene>
<name>A0A2I0APX0_9ASPA</name>
<dbReference type="Proteomes" id="UP000236161">
    <property type="component" value="Unassembled WGS sequence"/>
</dbReference>
<dbReference type="EMBL" id="KZ451966">
    <property type="protein sequence ID" value="PKA57516.1"/>
    <property type="molecule type" value="Genomic_DNA"/>
</dbReference>
<reference evidence="1 2" key="1">
    <citation type="journal article" date="2017" name="Nature">
        <title>The Apostasia genome and the evolution of orchids.</title>
        <authorList>
            <person name="Zhang G.Q."/>
            <person name="Liu K.W."/>
            <person name="Li Z."/>
            <person name="Lohaus R."/>
            <person name="Hsiao Y.Y."/>
            <person name="Niu S.C."/>
            <person name="Wang J.Y."/>
            <person name="Lin Y.C."/>
            <person name="Xu Q."/>
            <person name="Chen L.J."/>
            <person name="Yoshida K."/>
            <person name="Fujiwara S."/>
            <person name="Wang Z.W."/>
            <person name="Zhang Y.Q."/>
            <person name="Mitsuda N."/>
            <person name="Wang M."/>
            <person name="Liu G.H."/>
            <person name="Pecoraro L."/>
            <person name="Huang H.X."/>
            <person name="Xiao X.J."/>
            <person name="Lin M."/>
            <person name="Wu X.Y."/>
            <person name="Wu W.L."/>
            <person name="Chen Y.Y."/>
            <person name="Chang S.B."/>
            <person name="Sakamoto S."/>
            <person name="Ohme-Takagi M."/>
            <person name="Yagi M."/>
            <person name="Zeng S.J."/>
            <person name="Shen C.Y."/>
            <person name="Yeh C.M."/>
            <person name="Luo Y.B."/>
            <person name="Tsai W.C."/>
            <person name="Van de Peer Y."/>
            <person name="Liu Z.J."/>
        </authorList>
    </citation>
    <scope>NUCLEOTIDE SEQUENCE [LARGE SCALE GENOMIC DNA]</scope>
    <source>
        <strain evidence="2">cv. Shenzhen</strain>
        <tissue evidence="1">Stem</tissue>
    </source>
</reference>
<organism evidence="1 2">
    <name type="scientific">Apostasia shenzhenica</name>
    <dbReference type="NCBI Taxonomy" id="1088818"/>
    <lineage>
        <taxon>Eukaryota</taxon>
        <taxon>Viridiplantae</taxon>
        <taxon>Streptophyta</taxon>
        <taxon>Embryophyta</taxon>
        <taxon>Tracheophyta</taxon>
        <taxon>Spermatophyta</taxon>
        <taxon>Magnoliopsida</taxon>
        <taxon>Liliopsida</taxon>
        <taxon>Asparagales</taxon>
        <taxon>Orchidaceae</taxon>
        <taxon>Apostasioideae</taxon>
        <taxon>Apostasia</taxon>
    </lineage>
</organism>
<sequence length="113" mass="12414">MGALKADNKAPREKLSKVAEDQEATIVAKSAAAMEAYKISLPCRKERLDGIRRTWEGVVSTLIQEGKITANDLAELEPILCLVADPIYKEEGLNLTDDLIQQIFDLLDKASEG</sequence>
<accession>A0A2I0APX0</accession>
<keyword evidence="2" id="KW-1185">Reference proteome</keyword>
<proteinExistence type="predicted"/>
<dbReference type="STRING" id="1088818.A0A2I0APX0"/>
<dbReference type="AlphaFoldDB" id="A0A2I0APX0"/>
<protein>
    <submittedName>
        <fullName evidence="1">Uncharacterized protein</fullName>
    </submittedName>
</protein>
<evidence type="ECO:0000313" key="1">
    <source>
        <dbReference type="EMBL" id="PKA57516.1"/>
    </source>
</evidence>